<dbReference type="EMBL" id="CP019980">
    <property type="protein sequence ID" value="AVK96976.1"/>
    <property type="molecule type" value="Genomic_DNA"/>
</dbReference>
<dbReference type="EMBL" id="UFSZ01000001">
    <property type="protein sequence ID" value="SUV17180.1"/>
    <property type="molecule type" value="Genomic_DNA"/>
</dbReference>
<proteinExistence type="predicted"/>
<evidence type="ECO:0000313" key="3">
    <source>
        <dbReference type="Proteomes" id="UP000238825"/>
    </source>
</evidence>
<evidence type="ECO:0000313" key="1">
    <source>
        <dbReference type="EMBL" id="AVK96976.1"/>
    </source>
</evidence>
<protein>
    <submittedName>
        <fullName evidence="1">Uncharacterized protein</fullName>
    </submittedName>
</protein>
<reference evidence="2 4" key="2">
    <citation type="submission" date="2018-06" db="EMBL/GenBank/DDBJ databases">
        <authorList>
            <consortium name="Pathogen Informatics"/>
            <person name="Doyle S."/>
        </authorList>
    </citation>
    <scope>NUCLEOTIDE SEQUENCE [LARGE SCALE GENOMIC DNA]</scope>
    <source>
        <strain evidence="2 4">NCTC10338</strain>
    </source>
</reference>
<dbReference type="GeneID" id="48276965"/>
<gene>
    <name evidence="1" type="ORF">LS41612_12220</name>
    <name evidence="2" type="ORF">NCTC10338_02272</name>
</gene>
<dbReference type="Proteomes" id="UP000238825">
    <property type="component" value="Chromosome"/>
</dbReference>
<dbReference type="RefSeq" id="WP_024361730.1">
    <property type="nucleotide sequence ID" value="NZ_CP019980.1"/>
</dbReference>
<evidence type="ECO:0000313" key="2">
    <source>
        <dbReference type="EMBL" id="SUV17180.1"/>
    </source>
</evidence>
<dbReference type="Proteomes" id="UP000255295">
    <property type="component" value="Unassembled WGS sequence"/>
</dbReference>
<sequence length="118" mass="13304">MACYENSVITSQGKRAKLFVCARNIGNYVAVSLRGQPGEDIMIRGYVELFLEEANNNDAWVEVAAHRPGLWADSRISGMNGRLYRNKNGRLVRVIAKIYADANYKYLIDIASTNAFER</sequence>
<dbReference type="AlphaFoldDB" id="A0A2S0K0W7"/>
<evidence type="ECO:0000313" key="4">
    <source>
        <dbReference type="Proteomes" id="UP000255295"/>
    </source>
</evidence>
<accession>A0A2S0K0W7</accession>
<organism evidence="1 3">
    <name type="scientific">Lysinibacillus sphaericus</name>
    <name type="common">Bacillus sphaericus</name>
    <dbReference type="NCBI Taxonomy" id="1421"/>
    <lineage>
        <taxon>Bacteria</taxon>
        <taxon>Bacillati</taxon>
        <taxon>Bacillota</taxon>
        <taxon>Bacilli</taxon>
        <taxon>Bacillales</taxon>
        <taxon>Bacillaceae</taxon>
        <taxon>Lysinibacillus</taxon>
    </lineage>
</organism>
<reference evidence="1 3" key="1">
    <citation type="submission" date="2017-03" db="EMBL/GenBank/DDBJ databases">
        <title>The whole genome sequencing and assembly of Lysinibacillus sphaericus DSM 28T strain.</title>
        <authorList>
            <person name="Lee Y.-J."/>
            <person name="Yi H."/>
            <person name="Bahn Y.-S."/>
            <person name="Kim J.F."/>
            <person name="Lee D.-W."/>
        </authorList>
    </citation>
    <scope>NUCLEOTIDE SEQUENCE [LARGE SCALE GENOMIC DNA]</scope>
    <source>
        <strain evidence="1 3">DSM 28</strain>
    </source>
</reference>
<name>A0A2S0K0W7_LYSSH</name>